<dbReference type="PANTHER" id="PTHR10978:SF5">
    <property type="entry name" value="SUCCINATE DEHYDROGENASE CYTOCHROME B560 SUBUNIT, MITOCHONDRIAL"/>
    <property type="match status" value="1"/>
</dbReference>
<evidence type="ECO:0000256" key="4">
    <source>
        <dbReference type="ARBA" id="ARBA00020076"/>
    </source>
</evidence>
<proteinExistence type="inferred from homology"/>
<evidence type="ECO:0000256" key="9">
    <source>
        <dbReference type="ARBA" id="ARBA00023004"/>
    </source>
</evidence>
<dbReference type="OrthoDB" id="9799441at2"/>
<keyword evidence="9 12" id="KW-0408">Iron</keyword>
<evidence type="ECO:0000256" key="6">
    <source>
        <dbReference type="ARBA" id="ARBA00022692"/>
    </source>
</evidence>
<feature type="transmembrane region" description="Helical" evidence="13">
    <location>
        <begin position="69"/>
        <end position="90"/>
    </location>
</feature>
<dbReference type="EMBL" id="LXYT01000001">
    <property type="protein sequence ID" value="OLY44244.1"/>
    <property type="molecule type" value="Genomic_DNA"/>
</dbReference>
<gene>
    <name evidence="14" type="ORF">PEB0149_017110</name>
</gene>
<comment type="function">
    <text evidence="1">Membrane-anchoring subunit of succinate dehydrogenase (SDH).</text>
</comment>
<keyword evidence="8 13" id="KW-1133">Transmembrane helix</keyword>
<reference evidence="14 15" key="1">
    <citation type="submission" date="2016-12" db="EMBL/GenBank/DDBJ databases">
        <title>Comparative genomics of Bartonella apis.</title>
        <authorList>
            <person name="Engel P."/>
        </authorList>
    </citation>
    <scope>NUCLEOTIDE SEQUENCE [LARGE SCALE GENOMIC DNA]</scope>
    <source>
        <strain evidence="14 15">PEB0149</strain>
    </source>
</reference>
<dbReference type="GO" id="GO:0009055">
    <property type="term" value="F:electron transfer activity"/>
    <property type="evidence" value="ECO:0007669"/>
    <property type="project" value="InterPro"/>
</dbReference>
<keyword evidence="6 13" id="KW-0812">Transmembrane</keyword>
<sequence length="133" mass="14890">MTDTTTTKTRPLSPHVSIYRWPITMAMSIAHRITGGALYVGTLFLAAWLMAAASGEGAFETVNGFFNSFIGRCILFLYTLALVHHLVGGVRHFFWDTRTYLLEKHCATKTAWATVFISIIATLLIWIVGYCVR</sequence>
<evidence type="ECO:0000256" key="7">
    <source>
        <dbReference type="ARBA" id="ARBA00022723"/>
    </source>
</evidence>
<accession>A0A1R0FB91</accession>
<dbReference type="RefSeq" id="WP_075869396.1">
    <property type="nucleotide sequence ID" value="NZ_CALYQA010000002.1"/>
</dbReference>
<dbReference type="InterPro" id="IPR014314">
    <property type="entry name" value="Succ_DH_cytb556"/>
</dbReference>
<comment type="caution">
    <text evidence="14">The sequence shown here is derived from an EMBL/GenBank/DDBJ whole genome shotgun (WGS) entry which is preliminary data.</text>
</comment>
<evidence type="ECO:0000256" key="12">
    <source>
        <dbReference type="PIRSR" id="PIRSR000178-1"/>
    </source>
</evidence>
<comment type="subcellular location">
    <subcellularLocation>
        <location evidence="2">Membrane</location>
        <topology evidence="2">Multi-pass membrane protein</topology>
    </subcellularLocation>
</comment>
<feature type="transmembrane region" description="Helical" evidence="13">
    <location>
        <begin position="111"/>
        <end position="130"/>
    </location>
</feature>
<dbReference type="NCBIfam" id="TIGR02970">
    <property type="entry name" value="succ_dehyd_cytB"/>
    <property type="match status" value="1"/>
</dbReference>
<dbReference type="GO" id="GO:0016020">
    <property type="term" value="C:membrane"/>
    <property type="evidence" value="ECO:0007669"/>
    <property type="project" value="UniProtKB-SubCell"/>
</dbReference>
<dbReference type="InterPro" id="IPR018495">
    <property type="entry name" value="Succ_DH_cyt_bsu_CS"/>
</dbReference>
<dbReference type="PANTHER" id="PTHR10978">
    <property type="entry name" value="SUCCINATE DEHYDROGENASE CYTOCHROME B560 SUBUNIT"/>
    <property type="match status" value="1"/>
</dbReference>
<dbReference type="GO" id="GO:0046872">
    <property type="term" value="F:metal ion binding"/>
    <property type="evidence" value="ECO:0007669"/>
    <property type="project" value="UniProtKB-KW"/>
</dbReference>
<evidence type="ECO:0000256" key="11">
    <source>
        <dbReference type="ARBA" id="ARBA00025912"/>
    </source>
</evidence>
<dbReference type="AlphaFoldDB" id="A0A1R0FB91"/>
<dbReference type="GO" id="GO:0006099">
    <property type="term" value="P:tricarboxylic acid cycle"/>
    <property type="evidence" value="ECO:0007669"/>
    <property type="project" value="InterPro"/>
</dbReference>
<feature type="transmembrane region" description="Helical" evidence="13">
    <location>
        <begin position="29"/>
        <end position="49"/>
    </location>
</feature>
<dbReference type="Proteomes" id="UP000187344">
    <property type="component" value="Unassembled WGS sequence"/>
</dbReference>
<evidence type="ECO:0000256" key="3">
    <source>
        <dbReference type="ARBA" id="ARBA00007244"/>
    </source>
</evidence>
<evidence type="ECO:0000256" key="5">
    <source>
        <dbReference type="ARBA" id="ARBA00022617"/>
    </source>
</evidence>
<feature type="binding site" description="axial binding residue" evidence="12">
    <location>
        <position position="85"/>
    </location>
    <ligand>
        <name>heme</name>
        <dbReference type="ChEBI" id="CHEBI:30413"/>
        <note>ligand shared with second transmembrane subunit</note>
    </ligand>
    <ligandPart>
        <name>Fe</name>
        <dbReference type="ChEBI" id="CHEBI:18248"/>
    </ligandPart>
</feature>
<dbReference type="PIRSF" id="PIRSF000178">
    <property type="entry name" value="SDH_cyt_b560"/>
    <property type="match status" value="1"/>
</dbReference>
<comment type="similarity">
    <text evidence="3">Belongs to the cytochrome b560 family.</text>
</comment>
<dbReference type="GeneID" id="92991130"/>
<evidence type="ECO:0000256" key="2">
    <source>
        <dbReference type="ARBA" id="ARBA00004141"/>
    </source>
</evidence>
<organism evidence="14 15">
    <name type="scientific">Bartonella apis</name>
    <dbReference type="NCBI Taxonomy" id="1686310"/>
    <lineage>
        <taxon>Bacteria</taxon>
        <taxon>Pseudomonadati</taxon>
        <taxon>Pseudomonadota</taxon>
        <taxon>Alphaproteobacteria</taxon>
        <taxon>Hyphomicrobiales</taxon>
        <taxon>Bartonellaceae</taxon>
        <taxon>Bartonella</taxon>
    </lineage>
</organism>
<protein>
    <recommendedName>
        <fullName evidence="4">Succinate dehydrogenase cytochrome b556 subunit</fullName>
    </recommendedName>
</protein>
<keyword evidence="10 13" id="KW-0472">Membrane</keyword>
<dbReference type="Gene3D" id="1.20.1300.10">
    <property type="entry name" value="Fumarate reductase/succinate dehydrogenase, transmembrane subunit"/>
    <property type="match status" value="1"/>
</dbReference>
<dbReference type="CDD" id="cd03499">
    <property type="entry name" value="SQR_TypeC_SdhC"/>
    <property type="match status" value="1"/>
</dbReference>
<comment type="subunit">
    <text evidence="11">Part of an enzyme complex containing four subunits: a flavoprotein, an iron-sulfur protein, plus two membrane-anchoring proteins, SdhC and SdhD. The complex can form homotrimers.</text>
</comment>
<evidence type="ECO:0000313" key="15">
    <source>
        <dbReference type="Proteomes" id="UP000187344"/>
    </source>
</evidence>
<dbReference type="InterPro" id="IPR034804">
    <property type="entry name" value="SQR/QFR_C/D"/>
</dbReference>
<evidence type="ECO:0000256" key="10">
    <source>
        <dbReference type="ARBA" id="ARBA00023136"/>
    </source>
</evidence>
<evidence type="ECO:0000256" key="13">
    <source>
        <dbReference type="SAM" id="Phobius"/>
    </source>
</evidence>
<comment type="cofactor">
    <cofactor evidence="12">
        <name>heme</name>
        <dbReference type="ChEBI" id="CHEBI:30413"/>
    </cofactor>
    <text evidence="12">The heme is bound between the two transmembrane subunits.</text>
</comment>
<keyword evidence="7 12" id="KW-0479">Metal-binding</keyword>
<name>A0A1R0FB91_9HYPH</name>
<dbReference type="PROSITE" id="PS01000">
    <property type="entry name" value="SDH_CYT_1"/>
    <property type="match status" value="1"/>
</dbReference>
<keyword evidence="5 12" id="KW-0349">Heme</keyword>
<dbReference type="Pfam" id="PF01127">
    <property type="entry name" value="Sdh_cyt"/>
    <property type="match status" value="1"/>
</dbReference>
<evidence type="ECO:0000313" key="14">
    <source>
        <dbReference type="EMBL" id="OLY44244.1"/>
    </source>
</evidence>
<keyword evidence="15" id="KW-1185">Reference proteome</keyword>
<dbReference type="SUPFAM" id="SSF81343">
    <property type="entry name" value="Fumarate reductase respiratory complex transmembrane subunits"/>
    <property type="match status" value="1"/>
</dbReference>
<evidence type="ECO:0000256" key="1">
    <source>
        <dbReference type="ARBA" id="ARBA00004050"/>
    </source>
</evidence>
<dbReference type="InterPro" id="IPR000701">
    <property type="entry name" value="SuccDH_FuR_B_TM-su"/>
</dbReference>
<evidence type="ECO:0000256" key="8">
    <source>
        <dbReference type="ARBA" id="ARBA00022989"/>
    </source>
</evidence>